<sequence length="158" mass="17497">MMLLTDAMRRRLYLGGRPNGLARALNRISAFQFGRALLAPPDWVTLEVVGRRSGNVVALPLVVTRYRGEHYLVSMLGDGANWVANVRAAGGAAVLRHGRRRPVRLVEVDADQRAPILQRYLAVAPGARPHIPVDRRAPLSEFDRIAAGFPVFRITARE</sequence>
<dbReference type="InterPro" id="IPR004378">
    <property type="entry name" value="F420H2_quin_Rdtase"/>
</dbReference>
<dbReference type="Pfam" id="PF04075">
    <property type="entry name" value="F420H2_quin_red"/>
    <property type="match status" value="1"/>
</dbReference>
<gene>
    <name evidence="1" type="ORF">JIG36_12325</name>
</gene>
<comment type="caution">
    <text evidence="1">The sequence shown here is derived from an EMBL/GenBank/DDBJ whole genome shotgun (WGS) entry which is preliminary data.</text>
</comment>
<evidence type="ECO:0000313" key="1">
    <source>
        <dbReference type="EMBL" id="MBM2616343.1"/>
    </source>
</evidence>
<dbReference type="InterPro" id="IPR012349">
    <property type="entry name" value="Split_barrel_FMN-bd"/>
</dbReference>
<keyword evidence="2" id="KW-1185">Reference proteome</keyword>
<organism evidence="1 2">
    <name type="scientific">Paractinoplanes ovalisporus</name>
    <dbReference type="NCBI Taxonomy" id="2810368"/>
    <lineage>
        <taxon>Bacteria</taxon>
        <taxon>Bacillati</taxon>
        <taxon>Actinomycetota</taxon>
        <taxon>Actinomycetes</taxon>
        <taxon>Micromonosporales</taxon>
        <taxon>Micromonosporaceae</taxon>
        <taxon>Paractinoplanes</taxon>
    </lineage>
</organism>
<protein>
    <submittedName>
        <fullName evidence="1">Nitroreductase family deazaflavin-dependent oxidoreductase</fullName>
    </submittedName>
</protein>
<dbReference type="Proteomes" id="UP000632138">
    <property type="component" value="Unassembled WGS sequence"/>
</dbReference>
<evidence type="ECO:0000313" key="2">
    <source>
        <dbReference type="Proteomes" id="UP000632138"/>
    </source>
</evidence>
<name>A0ABS2AAG3_9ACTN</name>
<reference evidence="1 2" key="1">
    <citation type="submission" date="2021-01" db="EMBL/GenBank/DDBJ databases">
        <title>Actinoplanes sp. nov. LDG1-06 isolated from lichen.</title>
        <authorList>
            <person name="Saeng-In P."/>
            <person name="Phongsopitanun W."/>
            <person name="Kanchanasin P."/>
            <person name="Yuki M."/>
            <person name="Kudo T."/>
            <person name="Ohkuma M."/>
            <person name="Tanasupawat S."/>
        </authorList>
    </citation>
    <scope>NUCLEOTIDE SEQUENCE [LARGE SCALE GENOMIC DNA]</scope>
    <source>
        <strain evidence="1 2">LDG1-06</strain>
    </source>
</reference>
<proteinExistence type="predicted"/>
<dbReference type="Gene3D" id="2.30.110.10">
    <property type="entry name" value="Electron Transport, Fmn-binding Protein, Chain A"/>
    <property type="match status" value="1"/>
</dbReference>
<accession>A0ABS2AAG3</accession>
<dbReference type="EMBL" id="JAENHP010000003">
    <property type="protein sequence ID" value="MBM2616343.1"/>
    <property type="molecule type" value="Genomic_DNA"/>
</dbReference>